<evidence type="ECO:0000256" key="1">
    <source>
        <dbReference type="SAM" id="MobiDB-lite"/>
    </source>
</evidence>
<reference evidence="3" key="1">
    <citation type="journal article" date="2015" name="Nat. Genet.">
        <title>The genome and transcriptome of the zoonotic hookworm Ancylostoma ceylanicum identify infection-specific gene families.</title>
        <authorList>
            <person name="Schwarz E.M."/>
            <person name="Hu Y."/>
            <person name="Antoshechkin I."/>
            <person name="Miller M.M."/>
            <person name="Sternberg P.W."/>
            <person name="Aroian R.V."/>
        </authorList>
    </citation>
    <scope>NUCLEOTIDE SEQUENCE</scope>
    <source>
        <strain evidence="3">HY135</strain>
    </source>
</reference>
<protein>
    <submittedName>
        <fullName evidence="2">Uncharacterized protein</fullName>
    </submittedName>
</protein>
<organism evidence="2 3">
    <name type="scientific">Ancylostoma ceylanicum</name>
    <dbReference type="NCBI Taxonomy" id="53326"/>
    <lineage>
        <taxon>Eukaryota</taxon>
        <taxon>Metazoa</taxon>
        <taxon>Ecdysozoa</taxon>
        <taxon>Nematoda</taxon>
        <taxon>Chromadorea</taxon>
        <taxon>Rhabditida</taxon>
        <taxon>Rhabditina</taxon>
        <taxon>Rhabditomorpha</taxon>
        <taxon>Strongyloidea</taxon>
        <taxon>Ancylostomatidae</taxon>
        <taxon>Ancylostomatinae</taxon>
        <taxon>Ancylostoma</taxon>
    </lineage>
</organism>
<gene>
    <name evidence="2" type="primary">Acey_s0164.g3534</name>
    <name evidence="2" type="ORF">Y032_0164g3534</name>
</gene>
<name>A0A016SX73_9BILA</name>
<keyword evidence="3" id="KW-1185">Reference proteome</keyword>
<dbReference type="EMBL" id="JARK01001500">
    <property type="protein sequence ID" value="EYB95050.1"/>
    <property type="molecule type" value="Genomic_DNA"/>
</dbReference>
<accession>A0A016SX73</accession>
<proteinExistence type="predicted"/>
<comment type="caution">
    <text evidence="2">The sequence shown here is derived from an EMBL/GenBank/DDBJ whole genome shotgun (WGS) entry which is preliminary data.</text>
</comment>
<evidence type="ECO:0000313" key="3">
    <source>
        <dbReference type="Proteomes" id="UP000024635"/>
    </source>
</evidence>
<dbReference type="AlphaFoldDB" id="A0A016SX73"/>
<sequence>MVSAKNNAARSIAALVRLEAAGPLLLFQDGRWGTSYRRSEMDARRLRYVTDRAQIKAPASTLSGISRNPAREECRGCPGNKENSGRQKAVKAMKAHRTSS</sequence>
<feature type="region of interest" description="Disordered" evidence="1">
    <location>
        <begin position="64"/>
        <end position="100"/>
    </location>
</feature>
<evidence type="ECO:0000313" key="2">
    <source>
        <dbReference type="EMBL" id="EYB95050.1"/>
    </source>
</evidence>
<feature type="compositionally biased region" description="Basic residues" evidence="1">
    <location>
        <begin position="88"/>
        <end position="100"/>
    </location>
</feature>
<dbReference type="Proteomes" id="UP000024635">
    <property type="component" value="Unassembled WGS sequence"/>
</dbReference>